<dbReference type="RefSeq" id="WP_342074434.1">
    <property type="nucleotide sequence ID" value="NZ_JAQJCQ010000017.1"/>
</dbReference>
<feature type="transmembrane region" description="Helical" evidence="6">
    <location>
        <begin position="220"/>
        <end position="242"/>
    </location>
</feature>
<comment type="caution">
    <text evidence="7">The sequence shown here is derived from an EMBL/GenBank/DDBJ whole genome shotgun (WGS) entry which is preliminary data.</text>
</comment>
<evidence type="ECO:0000256" key="3">
    <source>
        <dbReference type="ARBA" id="ARBA00022989"/>
    </source>
</evidence>
<evidence type="ECO:0000256" key="1">
    <source>
        <dbReference type="ARBA" id="ARBA00004141"/>
    </source>
</evidence>
<evidence type="ECO:0000256" key="4">
    <source>
        <dbReference type="ARBA" id="ARBA00023136"/>
    </source>
</evidence>
<dbReference type="EMBL" id="JAQJCQ010000017">
    <property type="protein sequence ID" value="MEL4893233.1"/>
    <property type="molecule type" value="Genomic_DNA"/>
</dbReference>
<feature type="transmembrane region" description="Helical" evidence="6">
    <location>
        <begin position="48"/>
        <end position="66"/>
    </location>
</feature>
<proteinExistence type="predicted"/>
<protein>
    <submittedName>
        <fullName evidence="7">Type IV secretion system protein</fullName>
    </submittedName>
</protein>
<evidence type="ECO:0000256" key="5">
    <source>
        <dbReference type="SAM" id="MobiDB-lite"/>
    </source>
</evidence>
<accession>A0ABU9LFM6</accession>
<dbReference type="Proteomes" id="UP001486626">
    <property type="component" value="Unassembled WGS sequence"/>
</dbReference>
<keyword evidence="8" id="KW-1185">Reference proteome</keyword>
<name>A0ABU9LFM6_9XANT</name>
<keyword evidence="4 6" id="KW-0472">Membrane</keyword>
<dbReference type="Pfam" id="PF04610">
    <property type="entry name" value="TrbL"/>
    <property type="match status" value="1"/>
</dbReference>
<feature type="compositionally biased region" description="Polar residues" evidence="5">
    <location>
        <begin position="334"/>
        <end position="364"/>
    </location>
</feature>
<evidence type="ECO:0000313" key="7">
    <source>
        <dbReference type="EMBL" id="MEL4893233.1"/>
    </source>
</evidence>
<evidence type="ECO:0000256" key="6">
    <source>
        <dbReference type="SAM" id="Phobius"/>
    </source>
</evidence>
<sequence>MNGFFDTATHWMQPLADANLGDFLFFRLVNNYFTNEIAEFGLELMRRAMHWVSVIALTATTFWILIQGYRIVTGQSRESAMATMVKAAKVAVILMIASTLGANGAALHKAMTDNLDMEIHGLFTGDDTSSAAESIDDNLKYTQLALSALDAVRVDANDPESIEKKGRSMLLASFGTASPPMAAGAMLLLFKFTMAFLVGIGPIFIFFLMFDQTKDLFRKWLFYVIGTLFSMSMLSVVSAMVLKFTAKVAAAYWAMKFIPLANAEGLSSQALQQGGIGLLMTVLIVTVPTIAAAVWQGNMGTFMTYTAFGPATASSPGPQGLPPGSYTPERVAPNSRTSSGSESPADLSSTRVPPSSSIAPNQETGMRGIASQRNADRLG</sequence>
<dbReference type="InterPro" id="IPR007688">
    <property type="entry name" value="Conjugal_tfr_TrbL/VirB6"/>
</dbReference>
<feature type="transmembrane region" description="Helical" evidence="6">
    <location>
        <begin position="87"/>
        <end position="107"/>
    </location>
</feature>
<feature type="region of interest" description="Disordered" evidence="5">
    <location>
        <begin position="314"/>
        <end position="379"/>
    </location>
</feature>
<keyword evidence="3 6" id="KW-1133">Transmembrane helix</keyword>
<feature type="transmembrane region" description="Helical" evidence="6">
    <location>
        <begin position="181"/>
        <end position="208"/>
    </location>
</feature>
<evidence type="ECO:0000256" key="2">
    <source>
        <dbReference type="ARBA" id="ARBA00022692"/>
    </source>
</evidence>
<feature type="transmembrane region" description="Helical" evidence="6">
    <location>
        <begin position="276"/>
        <end position="295"/>
    </location>
</feature>
<comment type="subcellular location">
    <subcellularLocation>
        <location evidence="1">Membrane</location>
        <topology evidence="1">Multi-pass membrane protein</topology>
    </subcellularLocation>
</comment>
<reference evidence="7 8" key="1">
    <citation type="journal article" date="2024" name="FEMS Microbiol. Lett.">
        <title>Xanthomonas protegens sp. nov., a novel rice seed-associated bacterium, provides in vivo protection against X. oryzae pv. oryzae, the bacterial leaf blight pathogen.</title>
        <authorList>
            <person name="Rana R."/>
            <person name="Sharma A."/>
            <person name="Madhavan V.N."/>
            <person name="Korpole S."/>
            <person name="Sonti R.V."/>
            <person name="Patel H.K."/>
            <person name="Patil P.B."/>
        </authorList>
    </citation>
    <scope>NUCLEOTIDE SEQUENCE [LARGE SCALE GENOMIC DNA]</scope>
    <source>
        <strain evidence="7 8">PPL118</strain>
    </source>
</reference>
<evidence type="ECO:0000313" key="8">
    <source>
        <dbReference type="Proteomes" id="UP001486626"/>
    </source>
</evidence>
<gene>
    <name evidence="7" type="ORF">PIQ37_17555</name>
</gene>
<organism evidence="7 8">
    <name type="scientific">Xanthomonas protegens</name>
    <dbReference type="NCBI Taxonomy" id="3380705"/>
    <lineage>
        <taxon>Bacteria</taxon>
        <taxon>Pseudomonadati</taxon>
        <taxon>Pseudomonadota</taxon>
        <taxon>Gammaproteobacteria</taxon>
        <taxon>Lysobacterales</taxon>
        <taxon>Lysobacteraceae</taxon>
        <taxon>Xanthomonas</taxon>
    </lineage>
</organism>
<feature type="compositionally biased region" description="Low complexity" evidence="5">
    <location>
        <begin position="314"/>
        <end position="324"/>
    </location>
</feature>
<keyword evidence="2 6" id="KW-0812">Transmembrane</keyword>